<dbReference type="Proteomes" id="UP001069145">
    <property type="component" value="Unassembled WGS sequence"/>
</dbReference>
<evidence type="ECO:0008006" key="3">
    <source>
        <dbReference type="Google" id="ProtNLM"/>
    </source>
</evidence>
<comment type="caution">
    <text evidence="1">The sequence shown here is derived from an EMBL/GenBank/DDBJ whole genome shotgun (WGS) entry which is preliminary data.</text>
</comment>
<evidence type="ECO:0000313" key="1">
    <source>
        <dbReference type="EMBL" id="MCY3052565.1"/>
    </source>
</evidence>
<proteinExistence type="predicted"/>
<sequence>MKNDILLLDEFSAGIDYETLLKIENKLINLDKTIIYVTHVDIDRAGKQFDEVIDLNHYFAS</sequence>
<gene>
    <name evidence="1" type="ORF">ODY43_00910</name>
</gene>
<evidence type="ECO:0000313" key="2">
    <source>
        <dbReference type="Proteomes" id="UP001069145"/>
    </source>
</evidence>
<dbReference type="Gene3D" id="3.40.50.300">
    <property type="entry name" value="P-loop containing nucleotide triphosphate hydrolases"/>
    <property type="match status" value="1"/>
</dbReference>
<dbReference type="SUPFAM" id="SSF52540">
    <property type="entry name" value="P-loop containing nucleoside triphosphate hydrolases"/>
    <property type="match status" value="1"/>
</dbReference>
<name>A0ABT4C2P5_9LACT</name>
<organism evidence="1 2">
    <name type="scientific">Aerococcus urinae</name>
    <dbReference type="NCBI Taxonomy" id="1376"/>
    <lineage>
        <taxon>Bacteria</taxon>
        <taxon>Bacillati</taxon>
        <taxon>Bacillota</taxon>
        <taxon>Bacilli</taxon>
        <taxon>Lactobacillales</taxon>
        <taxon>Aerococcaceae</taxon>
        <taxon>Aerococcus</taxon>
    </lineage>
</organism>
<protein>
    <recommendedName>
        <fullName evidence="3">ABC transporter ATP-binding protein</fullName>
    </recommendedName>
</protein>
<dbReference type="InterPro" id="IPR027417">
    <property type="entry name" value="P-loop_NTPase"/>
</dbReference>
<keyword evidence="2" id="KW-1185">Reference proteome</keyword>
<dbReference type="GeneID" id="70079351"/>
<accession>A0ABT4C2P5</accession>
<reference evidence="1" key="1">
    <citation type="submission" date="2022-09" db="EMBL/GenBank/DDBJ databases">
        <title>Aerococcus urinae taxonomy study.</title>
        <authorList>
            <person name="Christensen J."/>
            <person name="Senneby E."/>
        </authorList>
    </citation>
    <scope>NUCLEOTIDE SEQUENCE</scope>
    <source>
        <strain evidence="1">NLD-066-U95</strain>
    </source>
</reference>
<dbReference type="RefSeq" id="WP_230080673.1">
    <property type="nucleotide sequence ID" value="NZ_CAJHLF010000002.1"/>
</dbReference>
<dbReference type="EMBL" id="JAOTML010000001">
    <property type="protein sequence ID" value="MCY3052565.1"/>
    <property type="molecule type" value="Genomic_DNA"/>
</dbReference>